<feature type="domain" description="O-methyltransferase dimerisation" evidence="6">
    <location>
        <begin position="63"/>
        <end position="127"/>
    </location>
</feature>
<gene>
    <name evidence="7" type="ORF">GLAREA_12683</name>
</gene>
<dbReference type="RefSeq" id="XP_008081655.1">
    <property type="nucleotide sequence ID" value="XM_008083464.1"/>
</dbReference>
<evidence type="ECO:0000256" key="3">
    <source>
        <dbReference type="ARBA" id="ARBA00022691"/>
    </source>
</evidence>
<dbReference type="Proteomes" id="UP000016922">
    <property type="component" value="Unassembled WGS sequence"/>
</dbReference>
<sequence>MSTISPTQLLAELQALASNPPNDLDETLQTKLAVAARAAFLALEKPEDVVARVLLSQSVEGITIRIAIDLKLFSILKDGEKSLTELAEVTKATPELLGRILRSLAANGAIKETSNDKYALSPTFSLFANPTFAAGLADCADFLNPAYLALPSFLKSTSYVSPNDPANTALQSAFDAKGKDLIGILMERPESARGFGTLMSTWGEGNSLIQDLYPVGELGEGFDGESVMWVDVGGGYGQKSVALKKAVPGLPGRFVVQDLPGTVKNSPECEGVEFLGHDFFTEQPIKGARAYYIRQCLHNWPAEKCLTILSQLRKAMKPGYSKLFVHELIVPARGASTWVVTQDFNMMTLCATLERTEAQWTYILAEAGLKVVAVYAAPDGISEGVIEAEVL</sequence>
<dbReference type="EMBL" id="KE145362">
    <property type="protein sequence ID" value="EPE31380.1"/>
    <property type="molecule type" value="Genomic_DNA"/>
</dbReference>
<dbReference type="OrthoDB" id="1535081at2759"/>
<dbReference type="PANTHER" id="PTHR43712:SF17">
    <property type="entry name" value="O-METHYLTRANSFERASE"/>
    <property type="match status" value="1"/>
</dbReference>
<dbReference type="GO" id="GO:0008171">
    <property type="term" value="F:O-methyltransferase activity"/>
    <property type="evidence" value="ECO:0007669"/>
    <property type="project" value="InterPro"/>
</dbReference>
<dbReference type="KEGG" id="glz:GLAREA_12683"/>
<evidence type="ECO:0000259" key="6">
    <source>
        <dbReference type="Pfam" id="PF08100"/>
    </source>
</evidence>
<dbReference type="PIRSF" id="PIRSF005739">
    <property type="entry name" value="O-mtase"/>
    <property type="match status" value="1"/>
</dbReference>
<evidence type="ECO:0000313" key="7">
    <source>
        <dbReference type="EMBL" id="EPE31380.1"/>
    </source>
</evidence>
<feature type="active site" description="Proton acceptor" evidence="4">
    <location>
        <position position="298"/>
    </location>
</feature>
<dbReference type="Pfam" id="PF00891">
    <property type="entry name" value="Methyltransf_2"/>
    <property type="match status" value="1"/>
</dbReference>
<proteinExistence type="predicted"/>
<dbReference type="AlphaFoldDB" id="S3D0K4"/>
<dbReference type="Gene3D" id="1.10.10.10">
    <property type="entry name" value="Winged helix-like DNA-binding domain superfamily/Winged helix DNA-binding domain"/>
    <property type="match status" value="1"/>
</dbReference>
<dbReference type="Gene3D" id="3.40.50.150">
    <property type="entry name" value="Vaccinia Virus protein VP39"/>
    <property type="match status" value="1"/>
</dbReference>
<evidence type="ECO:0000256" key="1">
    <source>
        <dbReference type="ARBA" id="ARBA00022603"/>
    </source>
</evidence>
<dbReference type="eggNOG" id="KOG3178">
    <property type="taxonomic scope" value="Eukaryota"/>
</dbReference>
<keyword evidence="1 7" id="KW-0489">Methyltransferase</keyword>
<dbReference type="InterPro" id="IPR029063">
    <property type="entry name" value="SAM-dependent_MTases_sf"/>
</dbReference>
<feature type="domain" description="O-methyltransferase C-terminal" evidence="5">
    <location>
        <begin position="229"/>
        <end position="369"/>
    </location>
</feature>
<evidence type="ECO:0000313" key="8">
    <source>
        <dbReference type="Proteomes" id="UP000016922"/>
    </source>
</evidence>
<dbReference type="InterPro" id="IPR016461">
    <property type="entry name" value="COMT-like"/>
</dbReference>
<organism evidence="7 8">
    <name type="scientific">Glarea lozoyensis (strain ATCC 20868 / MF5171)</name>
    <dbReference type="NCBI Taxonomy" id="1116229"/>
    <lineage>
        <taxon>Eukaryota</taxon>
        <taxon>Fungi</taxon>
        <taxon>Dikarya</taxon>
        <taxon>Ascomycota</taxon>
        <taxon>Pezizomycotina</taxon>
        <taxon>Leotiomycetes</taxon>
        <taxon>Helotiales</taxon>
        <taxon>Helotiaceae</taxon>
        <taxon>Glarea</taxon>
    </lineage>
</organism>
<dbReference type="InterPro" id="IPR036390">
    <property type="entry name" value="WH_DNA-bd_sf"/>
</dbReference>
<accession>S3D0K4</accession>
<dbReference type="GO" id="GO:0032259">
    <property type="term" value="P:methylation"/>
    <property type="evidence" value="ECO:0007669"/>
    <property type="project" value="UniProtKB-KW"/>
</dbReference>
<dbReference type="SUPFAM" id="SSF53335">
    <property type="entry name" value="S-adenosyl-L-methionine-dependent methyltransferases"/>
    <property type="match status" value="1"/>
</dbReference>
<evidence type="ECO:0000256" key="4">
    <source>
        <dbReference type="PIRSR" id="PIRSR005739-1"/>
    </source>
</evidence>
<protein>
    <submittedName>
        <fullName evidence="7">S-adenosyl-L-methionine-dependent methyltransferase</fullName>
    </submittedName>
</protein>
<evidence type="ECO:0000256" key="2">
    <source>
        <dbReference type="ARBA" id="ARBA00022679"/>
    </source>
</evidence>
<dbReference type="Pfam" id="PF08100">
    <property type="entry name" value="Dimerisation"/>
    <property type="match status" value="1"/>
</dbReference>
<dbReference type="SUPFAM" id="SSF46785">
    <property type="entry name" value="Winged helix' DNA-binding domain"/>
    <property type="match status" value="1"/>
</dbReference>
<dbReference type="GO" id="GO:0046983">
    <property type="term" value="F:protein dimerization activity"/>
    <property type="evidence" value="ECO:0007669"/>
    <property type="project" value="InterPro"/>
</dbReference>
<name>S3D0K4_GLAL2</name>
<keyword evidence="8" id="KW-1185">Reference proteome</keyword>
<dbReference type="PROSITE" id="PS51683">
    <property type="entry name" value="SAM_OMT_II"/>
    <property type="match status" value="1"/>
</dbReference>
<reference evidence="7 8" key="1">
    <citation type="journal article" date="2013" name="BMC Genomics">
        <title>Genomics-driven discovery of the pneumocandin biosynthetic gene cluster in the fungus Glarea lozoyensis.</title>
        <authorList>
            <person name="Chen L."/>
            <person name="Yue Q."/>
            <person name="Zhang X."/>
            <person name="Xiang M."/>
            <person name="Wang C."/>
            <person name="Li S."/>
            <person name="Che Y."/>
            <person name="Ortiz-Lopez F.J."/>
            <person name="Bills G.F."/>
            <person name="Liu X."/>
            <person name="An Z."/>
        </authorList>
    </citation>
    <scope>NUCLEOTIDE SEQUENCE [LARGE SCALE GENOMIC DNA]</scope>
    <source>
        <strain evidence="8">ATCC 20868 / MF5171</strain>
    </source>
</reference>
<dbReference type="HOGENOM" id="CLU_005533_5_0_1"/>
<keyword evidence="3" id="KW-0949">S-adenosyl-L-methionine</keyword>
<dbReference type="PANTHER" id="PTHR43712">
    <property type="entry name" value="PUTATIVE (AFU_ORTHOLOGUE AFUA_4G14580)-RELATED"/>
    <property type="match status" value="1"/>
</dbReference>
<keyword evidence="2 7" id="KW-0808">Transferase</keyword>
<dbReference type="InterPro" id="IPR012967">
    <property type="entry name" value="COMT_dimerisation"/>
</dbReference>
<dbReference type="InterPro" id="IPR036388">
    <property type="entry name" value="WH-like_DNA-bd_sf"/>
</dbReference>
<dbReference type="InterPro" id="IPR001077">
    <property type="entry name" value="COMT_C"/>
</dbReference>
<evidence type="ECO:0000259" key="5">
    <source>
        <dbReference type="Pfam" id="PF00891"/>
    </source>
</evidence>
<dbReference type="OMA" id="KQFNNHM"/>
<dbReference type="GeneID" id="19471723"/>